<dbReference type="GO" id="GO:0016887">
    <property type="term" value="F:ATP hydrolysis activity"/>
    <property type="evidence" value="ECO:0007669"/>
    <property type="project" value="InterPro"/>
</dbReference>
<dbReference type="PANTHER" id="PTHR23389:SF6">
    <property type="entry name" value="REPLICATION FACTOR C SUBUNIT 1"/>
    <property type="match status" value="1"/>
</dbReference>
<gene>
    <name evidence="12" type="ORF">L1049_013305</name>
</gene>
<evidence type="ECO:0000256" key="10">
    <source>
        <dbReference type="SAM" id="MobiDB-lite"/>
    </source>
</evidence>
<dbReference type="Pfam" id="PF08519">
    <property type="entry name" value="RFC1"/>
    <property type="match status" value="1"/>
</dbReference>
<dbReference type="PANTHER" id="PTHR23389">
    <property type="entry name" value="CHROMOSOME TRANSMISSION FIDELITY FACTOR 18"/>
    <property type="match status" value="1"/>
</dbReference>
<dbReference type="InterPro" id="IPR013725">
    <property type="entry name" value="DNA_replication_fac_RFC1_C"/>
</dbReference>
<dbReference type="InterPro" id="IPR003959">
    <property type="entry name" value="ATPase_AAA_core"/>
</dbReference>
<dbReference type="Pfam" id="PF00533">
    <property type="entry name" value="BRCT"/>
    <property type="match status" value="1"/>
</dbReference>
<dbReference type="Gene3D" id="3.40.50.10190">
    <property type="entry name" value="BRCT domain"/>
    <property type="match status" value="1"/>
</dbReference>
<feature type="region of interest" description="Disordered" evidence="10">
    <location>
        <begin position="1"/>
        <end position="262"/>
    </location>
</feature>
<dbReference type="PROSITE" id="PS50172">
    <property type="entry name" value="BRCT"/>
    <property type="match status" value="1"/>
</dbReference>
<feature type="compositionally biased region" description="Gly residues" evidence="10">
    <location>
        <begin position="215"/>
        <end position="242"/>
    </location>
</feature>
<dbReference type="Gene3D" id="1.10.8.60">
    <property type="match status" value="1"/>
</dbReference>
<evidence type="ECO:0000259" key="11">
    <source>
        <dbReference type="PROSITE" id="PS50172"/>
    </source>
</evidence>
<evidence type="ECO:0000256" key="5">
    <source>
        <dbReference type="ARBA" id="ARBA00022705"/>
    </source>
</evidence>
<dbReference type="Gene3D" id="3.40.50.300">
    <property type="entry name" value="P-loop containing nucleotide triphosphate hydrolases"/>
    <property type="match status" value="1"/>
</dbReference>
<proteinExistence type="inferred from homology"/>
<evidence type="ECO:0000256" key="7">
    <source>
        <dbReference type="ARBA" id="ARBA00022840"/>
    </source>
</evidence>
<comment type="subunit">
    <text evidence="3">Heterotetramer of subunits RFC2, RFC3, RFC4 and RFC5 that can form a complex with RFC1.</text>
</comment>
<dbReference type="InterPro" id="IPR047854">
    <property type="entry name" value="RFC_lid"/>
</dbReference>
<comment type="caution">
    <text evidence="12">The sequence shown here is derived from an EMBL/GenBank/DDBJ whole genome shotgun (WGS) entry which is preliminary data.</text>
</comment>
<dbReference type="GO" id="GO:0003677">
    <property type="term" value="F:DNA binding"/>
    <property type="evidence" value="ECO:0007669"/>
    <property type="project" value="InterPro"/>
</dbReference>
<dbReference type="FunFam" id="3.40.50.300:FF:000773">
    <property type="entry name" value="Replication factor C subunit 1"/>
    <property type="match status" value="1"/>
</dbReference>
<dbReference type="FunFam" id="1.20.272.10:FF:000013">
    <property type="entry name" value="Replication factor C subunit 1"/>
    <property type="match status" value="1"/>
</dbReference>
<organism evidence="12 13">
    <name type="scientific">Liquidambar formosana</name>
    <name type="common">Formosan gum</name>
    <dbReference type="NCBI Taxonomy" id="63359"/>
    <lineage>
        <taxon>Eukaryota</taxon>
        <taxon>Viridiplantae</taxon>
        <taxon>Streptophyta</taxon>
        <taxon>Embryophyta</taxon>
        <taxon>Tracheophyta</taxon>
        <taxon>Spermatophyta</taxon>
        <taxon>Magnoliopsida</taxon>
        <taxon>eudicotyledons</taxon>
        <taxon>Gunneridae</taxon>
        <taxon>Pentapetalae</taxon>
        <taxon>Saxifragales</taxon>
        <taxon>Altingiaceae</taxon>
        <taxon>Liquidambar</taxon>
    </lineage>
</organism>
<feature type="compositionally biased region" description="Acidic residues" evidence="10">
    <location>
        <begin position="947"/>
        <end position="961"/>
    </location>
</feature>
<protein>
    <recommendedName>
        <fullName evidence="4 9">Replication factor C subunit 1</fullName>
    </recommendedName>
</protein>
<dbReference type="Proteomes" id="UP001415857">
    <property type="component" value="Unassembled WGS sequence"/>
</dbReference>
<dbReference type="SUPFAM" id="SSF52113">
    <property type="entry name" value="BRCT domain"/>
    <property type="match status" value="1"/>
</dbReference>
<dbReference type="PIRSF" id="PIRSF036578">
    <property type="entry name" value="RFC1"/>
    <property type="match status" value="1"/>
</dbReference>
<dbReference type="GO" id="GO:0006281">
    <property type="term" value="P:DNA repair"/>
    <property type="evidence" value="ECO:0007669"/>
    <property type="project" value="InterPro"/>
</dbReference>
<evidence type="ECO:0000256" key="8">
    <source>
        <dbReference type="ARBA" id="ARBA00023242"/>
    </source>
</evidence>
<accession>A0AAP0WWS6</accession>
<dbReference type="FunFam" id="3.40.50.10190:FF:000001">
    <property type="entry name" value="Replication factor C subunit 1"/>
    <property type="match status" value="1"/>
</dbReference>
<reference evidence="12 13" key="1">
    <citation type="journal article" date="2024" name="Plant J.">
        <title>Genome sequences and population genomics reveal climatic adaptation and genomic divergence between two closely related sweetgum species.</title>
        <authorList>
            <person name="Xu W.Q."/>
            <person name="Ren C.Q."/>
            <person name="Zhang X.Y."/>
            <person name="Comes H.P."/>
            <person name="Liu X.H."/>
            <person name="Li Y.G."/>
            <person name="Kettle C.J."/>
            <person name="Jalonen R."/>
            <person name="Gaisberger H."/>
            <person name="Ma Y.Z."/>
            <person name="Qiu Y.X."/>
        </authorList>
    </citation>
    <scope>NUCLEOTIDE SEQUENCE [LARGE SCALE GENOMIC DNA]</scope>
    <source>
        <strain evidence="12">Hangzhou</strain>
    </source>
</reference>
<evidence type="ECO:0000256" key="9">
    <source>
        <dbReference type="PIRNR" id="PIRNR036578"/>
    </source>
</evidence>
<dbReference type="InterPro" id="IPR012178">
    <property type="entry name" value="RFC1"/>
</dbReference>
<dbReference type="GO" id="GO:0005634">
    <property type="term" value="C:nucleus"/>
    <property type="evidence" value="ECO:0007669"/>
    <property type="project" value="UniProtKB-SubCell"/>
</dbReference>
<dbReference type="InterPro" id="IPR001357">
    <property type="entry name" value="BRCT_dom"/>
</dbReference>
<keyword evidence="8 9" id="KW-0539">Nucleus</keyword>
<dbReference type="Pfam" id="PF00004">
    <property type="entry name" value="AAA"/>
    <property type="match status" value="1"/>
</dbReference>
<dbReference type="GO" id="GO:0005524">
    <property type="term" value="F:ATP binding"/>
    <property type="evidence" value="ECO:0007669"/>
    <property type="project" value="UniProtKB-UniRule"/>
</dbReference>
<dbReference type="SMART" id="SM00292">
    <property type="entry name" value="BRCT"/>
    <property type="match status" value="1"/>
</dbReference>
<keyword evidence="6 9" id="KW-0547">Nucleotide-binding</keyword>
<keyword evidence="7 9" id="KW-0067">ATP-binding</keyword>
<dbReference type="AlphaFoldDB" id="A0AAP0WWS6"/>
<feature type="compositionally biased region" description="Basic and acidic residues" evidence="10">
    <location>
        <begin position="245"/>
        <end position="259"/>
    </location>
</feature>
<dbReference type="CDD" id="cd00009">
    <property type="entry name" value="AAA"/>
    <property type="match status" value="1"/>
</dbReference>
<keyword evidence="13" id="KW-1185">Reference proteome</keyword>
<evidence type="ECO:0000313" key="13">
    <source>
        <dbReference type="Proteomes" id="UP001415857"/>
    </source>
</evidence>
<name>A0AAP0WWS6_LIQFO</name>
<evidence type="ECO:0000256" key="6">
    <source>
        <dbReference type="ARBA" id="ARBA00022741"/>
    </source>
</evidence>
<feature type="domain" description="BRCT" evidence="11">
    <location>
        <begin position="261"/>
        <end position="342"/>
    </location>
</feature>
<evidence type="ECO:0000256" key="2">
    <source>
        <dbReference type="ARBA" id="ARBA00006116"/>
    </source>
</evidence>
<dbReference type="CDD" id="cd18140">
    <property type="entry name" value="HLD_clamp_RFC"/>
    <property type="match status" value="1"/>
</dbReference>
<comment type="similarity">
    <text evidence="2 9">Belongs to the activator 1 large subunit family.</text>
</comment>
<dbReference type="SUPFAM" id="SSF52540">
    <property type="entry name" value="P-loop containing nucleoside triphosphate hydrolases"/>
    <property type="match status" value="1"/>
</dbReference>
<evidence type="ECO:0000256" key="3">
    <source>
        <dbReference type="ARBA" id="ARBA00011480"/>
    </source>
</evidence>
<comment type="subcellular location">
    <subcellularLocation>
        <location evidence="1 9">Nucleus</location>
    </subcellularLocation>
</comment>
<dbReference type="FunFam" id="1.10.8.60:FF:000021">
    <property type="entry name" value="Replication factor C subunit 1"/>
    <property type="match status" value="1"/>
</dbReference>
<dbReference type="CDD" id="cd17752">
    <property type="entry name" value="BRCT_RFC1"/>
    <property type="match status" value="1"/>
</dbReference>
<dbReference type="InterPro" id="IPR036420">
    <property type="entry name" value="BRCT_dom_sf"/>
</dbReference>
<dbReference type="SMART" id="SM00382">
    <property type="entry name" value="AAA"/>
    <property type="match status" value="1"/>
</dbReference>
<dbReference type="GO" id="GO:0003689">
    <property type="term" value="F:DNA clamp loader activity"/>
    <property type="evidence" value="ECO:0007669"/>
    <property type="project" value="UniProtKB-UniRule"/>
</dbReference>
<dbReference type="SUPFAM" id="SSF48019">
    <property type="entry name" value="post-AAA+ oligomerization domain-like"/>
    <property type="match status" value="1"/>
</dbReference>
<feature type="region of interest" description="Disordered" evidence="10">
    <location>
        <begin position="985"/>
        <end position="1026"/>
    </location>
</feature>
<dbReference type="GO" id="GO:0005663">
    <property type="term" value="C:DNA replication factor C complex"/>
    <property type="evidence" value="ECO:0007669"/>
    <property type="project" value="InterPro"/>
</dbReference>
<dbReference type="InterPro" id="IPR003593">
    <property type="entry name" value="AAA+_ATPase"/>
</dbReference>
<keyword evidence="5 9" id="KW-0235">DNA replication</keyword>
<dbReference type="EMBL" id="JBBPBK010000008">
    <property type="protein sequence ID" value="KAK9279626.1"/>
    <property type="molecule type" value="Genomic_DNA"/>
</dbReference>
<evidence type="ECO:0000256" key="4">
    <source>
        <dbReference type="ARBA" id="ARBA00020401"/>
    </source>
</evidence>
<dbReference type="InterPro" id="IPR008921">
    <property type="entry name" value="DNA_pol3_clamp-load_cplx_C"/>
</dbReference>
<evidence type="ECO:0000256" key="1">
    <source>
        <dbReference type="ARBA" id="ARBA00004123"/>
    </source>
</evidence>
<dbReference type="GO" id="GO:0006260">
    <property type="term" value="P:DNA replication"/>
    <property type="evidence" value="ECO:0007669"/>
    <property type="project" value="UniProtKB-KW"/>
</dbReference>
<dbReference type="Gene3D" id="1.20.272.10">
    <property type="match status" value="1"/>
</dbReference>
<evidence type="ECO:0000313" key="12">
    <source>
        <dbReference type="EMBL" id="KAK9279626.1"/>
    </source>
</evidence>
<sequence length="1026" mass="111820">MSQPDIRKWFVKAHAKGNDNSSKSKKPEPAISAPKNPSPATAQPEKVVQGGQENSGRRKSSKYFATGKQNLKDENEMEELPTKRKTQKGSEELLKPPPAKKIQRVDDDEDEDFVLPNLRKNSVNVTPSKKLKSGSGAGITQKPVDSDESDEDNIGDKEAETPVKSAGRGHGGRGASVALAGRRCKHAASAVPADIGESDEENLEDKNTETPLKSGGRGRGGRGASGAPAGGRGRGGGRGGFMNFGERKDPPHKGEKEVPEGAPDCLAGLTFVISGTLDSLEREEAEDLIKRHGGRVTGSVSKKTNYLLCDEDIGGRKSAKAKELGTAFLTEDGLFEKIRTSKRAKTPAQEEPKKSLDKVAAALPKISPQKVEVKKDPILHSSAKKVVPKILSSGVSPAKRKVQTTEHTSLTWTEKYRPKVPNDIIGNQSLVKQLHDWLAHWNEQFLNTGNKGKGKKQNDSGAKKAVLLSGTPGIGKTTSAKLVSQMLGFQIIEVNASDNRGKADTQIHRGIGGSTANSIKELVSNEALSVKMDWSKHPKTVLIMDEVDGMSAGDRGGVADLIASIKISKIPIICICNDRYSQKLKSLVNYCLLLSFRKPTKQQMAKRLLQVSNAEGIQVNEIALEELAERVNGDMRMALNQLQYMSLSMSVIKYDDIRQRLLSSAKDEDISPFTAVDKLLGFNGGKLRMDERINLSMSDPDIVPLLIQENYINYRPSAAGKDENGLKRMNLIARAAESIGDGDIINVQIRRYRQWQLSQTSSLASCIIPAALMHGQREILNQGERNFNRFGGWLGKNSTFGKNLRLLEDLHFHLLASSTTNLGRETLRVDYLTLLLRQFTEPLRELPKDEAAQNVVEFMNTYSISLEDFDTVVELSKFQGHPNPLDGISAPVKTALTKAYKQSNSRKRVSDLITLPGIKKIPKKRIAAILEPADDGLSEKNDSALAESEEENSSDTEDLEGTADGEKMLQLDLQSLNSKAIQVQVDLKGTENTSAKKTPIGRGKGGSGTTERKGGRGSGSSTKRKR</sequence>
<feature type="region of interest" description="Disordered" evidence="10">
    <location>
        <begin position="932"/>
        <end position="961"/>
    </location>
</feature>
<dbReference type="InterPro" id="IPR027417">
    <property type="entry name" value="P-loop_NTPase"/>
</dbReference>